<keyword evidence="6 9" id="KW-0539">Nucleus</keyword>
<dbReference type="GO" id="GO:0005643">
    <property type="term" value="C:nuclear pore"/>
    <property type="evidence" value="ECO:0007669"/>
    <property type="project" value="TreeGrafter"/>
</dbReference>
<protein>
    <recommendedName>
        <fullName evidence="2 9">Exportin-T</fullName>
    </recommendedName>
    <alternativeName>
        <fullName evidence="7 9">Exportin(tRNA)</fullName>
    </alternativeName>
    <alternativeName>
        <fullName evidence="8 9">tRNA exportin</fullName>
    </alternativeName>
</protein>
<comment type="function">
    <text evidence="9">tRNA nucleus export receptor which facilitates tRNA translocation across the nuclear pore complex.</text>
</comment>
<dbReference type="PANTHER" id="PTHR15952:SF11">
    <property type="entry name" value="EXPORTIN-T"/>
    <property type="match status" value="1"/>
</dbReference>
<dbReference type="OMA" id="FINWIDI"/>
<dbReference type="OrthoDB" id="26399at2759"/>
<evidence type="ECO:0000256" key="7">
    <source>
        <dbReference type="ARBA" id="ARBA00029784"/>
    </source>
</evidence>
<dbReference type="GO" id="GO:0005737">
    <property type="term" value="C:cytoplasm"/>
    <property type="evidence" value="ECO:0007669"/>
    <property type="project" value="UniProtKB-SubCell"/>
</dbReference>
<dbReference type="GO" id="GO:0016363">
    <property type="term" value="C:nuclear matrix"/>
    <property type="evidence" value="ECO:0007669"/>
    <property type="project" value="TreeGrafter"/>
</dbReference>
<proteinExistence type="inferred from homology"/>
<dbReference type="Proteomes" id="UP000001460">
    <property type="component" value="Unassembled WGS sequence"/>
</dbReference>
<dbReference type="GO" id="GO:0000049">
    <property type="term" value="F:tRNA binding"/>
    <property type="evidence" value="ECO:0007669"/>
    <property type="project" value="UniProtKB-UniRule"/>
</dbReference>
<name>B6AFK5_CRYMR</name>
<dbReference type="VEuPathDB" id="CryptoDB:CMU_033810"/>
<evidence type="ECO:0000256" key="3">
    <source>
        <dbReference type="ARBA" id="ARBA00022490"/>
    </source>
</evidence>
<gene>
    <name evidence="11" type="ORF">CMU_033810</name>
</gene>
<dbReference type="GO" id="GO:0031267">
    <property type="term" value="F:small GTPase binding"/>
    <property type="evidence" value="ECO:0007669"/>
    <property type="project" value="InterPro"/>
</dbReference>
<dbReference type="RefSeq" id="XP_002141345.1">
    <property type="nucleotide sequence ID" value="XM_002141309.1"/>
</dbReference>
<keyword evidence="9" id="KW-0813">Transport</keyword>
<dbReference type="SUPFAM" id="SSF48371">
    <property type="entry name" value="ARM repeat"/>
    <property type="match status" value="1"/>
</dbReference>
<keyword evidence="5 9" id="KW-0694">RNA-binding</keyword>
<evidence type="ECO:0000256" key="2">
    <source>
        <dbReference type="ARBA" id="ARBA00018928"/>
    </source>
</evidence>
<evidence type="ECO:0000313" key="11">
    <source>
        <dbReference type="EMBL" id="EEA06996.1"/>
    </source>
</evidence>
<dbReference type="InterPro" id="IPR011989">
    <property type="entry name" value="ARM-like"/>
</dbReference>
<reference evidence="11" key="1">
    <citation type="submission" date="2008-06" db="EMBL/GenBank/DDBJ databases">
        <authorList>
            <person name="Lorenzi H."/>
            <person name="Inman J."/>
            <person name="Miller J."/>
            <person name="Schobel S."/>
            <person name="Amedeo P."/>
            <person name="Caler E.V."/>
            <person name="da Silva J."/>
        </authorList>
    </citation>
    <scope>NUCLEOTIDE SEQUENCE [LARGE SCALE GENOMIC DNA]</scope>
    <source>
        <strain evidence="11">RN66</strain>
    </source>
</reference>
<evidence type="ECO:0000256" key="8">
    <source>
        <dbReference type="ARBA" id="ARBA00032199"/>
    </source>
</evidence>
<dbReference type="GeneID" id="6996570"/>
<evidence type="ECO:0000259" key="10">
    <source>
        <dbReference type="Pfam" id="PF08389"/>
    </source>
</evidence>
<dbReference type="EMBL" id="DS989731">
    <property type="protein sequence ID" value="EEA06996.1"/>
    <property type="molecule type" value="Genomic_DNA"/>
</dbReference>
<dbReference type="InterPro" id="IPR040017">
    <property type="entry name" value="XPOT"/>
</dbReference>
<dbReference type="InterPro" id="IPR016024">
    <property type="entry name" value="ARM-type_fold"/>
</dbReference>
<keyword evidence="3 9" id="KW-0963">Cytoplasm</keyword>
<evidence type="ECO:0000256" key="6">
    <source>
        <dbReference type="ARBA" id="ARBA00023242"/>
    </source>
</evidence>
<dbReference type="Pfam" id="PF08389">
    <property type="entry name" value="Xpo1"/>
    <property type="match status" value="1"/>
</dbReference>
<feature type="domain" description="Exportin-1/Importin-beta-like" evidence="10">
    <location>
        <begin position="106"/>
        <end position="261"/>
    </location>
</feature>
<dbReference type="PANTHER" id="PTHR15952">
    <property type="entry name" value="EXPORTIN-T/LOS1"/>
    <property type="match status" value="1"/>
</dbReference>
<dbReference type="InterPro" id="IPR013598">
    <property type="entry name" value="Exportin-1/Importin-b-like"/>
</dbReference>
<evidence type="ECO:0000256" key="5">
    <source>
        <dbReference type="ARBA" id="ARBA00022884"/>
    </source>
</evidence>
<evidence type="ECO:0000256" key="1">
    <source>
        <dbReference type="ARBA" id="ARBA00004496"/>
    </source>
</evidence>
<accession>B6AFK5</accession>
<dbReference type="Gene3D" id="1.25.10.10">
    <property type="entry name" value="Leucine-rich Repeat Variant"/>
    <property type="match status" value="1"/>
</dbReference>
<keyword evidence="4 9" id="KW-0820">tRNA-binding</keyword>
<evidence type="ECO:0000256" key="4">
    <source>
        <dbReference type="ARBA" id="ARBA00022555"/>
    </source>
</evidence>
<comment type="subcellular location">
    <subcellularLocation>
        <location evidence="1 9">Cytoplasm</location>
    </subcellularLocation>
    <subcellularLocation>
        <location evidence="9">Nucleus</location>
    </subcellularLocation>
    <text evidence="9">Shuttles between the nucleus and the cytoplasm.</text>
</comment>
<dbReference type="STRING" id="441375.B6AFK5"/>
<comment type="similarity">
    <text evidence="9">Belongs to the exportin family.</text>
</comment>
<keyword evidence="12" id="KW-1185">Reference proteome</keyword>
<evidence type="ECO:0000256" key="9">
    <source>
        <dbReference type="RuleBase" id="RU366037"/>
    </source>
</evidence>
<sequence>MDDLEKAILAISSPLTSSSDKLKALEICNSAILSNNGWQICLQYFILKEQVDVRFWCLGSLVKIVEANKINTSLERGFNIGEEERTSLRDSIIQYLKEGMSKRDEPKYIRTRLAELYVNLMYIDYPGKWPSAVYDFASLVTLREWMPDMFIRILNAFDKIIVNGDNIQNSSDLDIRRNIKDKMRENGDITLIFNTWGLVITKFDSLTTSYIGVDILSRSLTVMQSFINWIDISYAINKDVLNIIFHLLDPEKSPVVAEALDFIASIFMKGMIPNIKIKLFLDMHIVELIQSHMPLDISNITTQRFSSSVAPKWGLIQNYDIITAIERDPCKNSYKSFCSFLLSLRARCILRLLNELFQSTKALAKELKTNNLPNRADYLETFSQALSIFELLIPILSEILAIDDLNFFDVKSDACRLLNSFFSSLKSDIYINGLSVKWYSQVFLRPFLYKLLFNVLKVSERSEQFYYYRNDSYEISSELEEDTSSNILNTPKLSDVGMLFSSILELDSGLVSNFMEVIIEQILSGIQSLSFSQVDSVLFLLSKFGFAILTERKRYSRVRNVLNSQKYAELNTTLVNRYTKFVSEILNYPPIIGFSCNCKDPGQNGLHPEIFFRRSLSSIFRYFYEILDLPINTFSLTNHQINRDIGKIIDIFLSEYGFLNRHPTISLDASKDILQITRLYSGLPTELYTKYIDALQSHKVLRGIFSLVDNLDKSNPQVQTADSHLHSKSLTILCEALGNLLYNSFKVQNSNVDKQHITEKYEDMIKSLLACAMRLLEYTPPAGPLIKQYLINWQYSMEIIYMIVCIADGMAEFTPYLKHMWSATLNIIILLLSKPHIGFINNRWQLPVLAPVHRLARSISTEIFKHLGSLCEAYLKPFLDLKIHPKELENCDNFGSQLLSACEEISQLLCHIILMNNNCEKLSDFLSSYFPMIFSSMLQLWYKCWPIELKNSNLLFPISLYQELIFSENYHHYRYGIQMAILKIICAISRNNSSISVLFFLLLDTSSFKNTRNILENIILDPINVTFPQSMRTYSNIPQEIFAYRRLLFEIENPLLIFIVISLLPTLGTPAQWVIPIYTDSQSKEYTLTTYFNDCQRTTFEILTRIYTVFLEKYNSLNLRVELRNLLTKKLEILMIFIWFSILDTDIDDINMLESQLKLLSLLVRGLDTQCILNRESIRNNLNNIRTENTNEVTEFISSEAISEIRRLVILGTNIALSPTGRSNLNDLPSEVTSFIKRCVTIFRGYHYYTTVISSPISGFINEALFFLSNATNKDTVSVETLKSFVERFQCYVKQVLSI</sequence>
<evidence type="ECO:0000313" key="12">
    <source>
        <dbReference type="Proteomes" id="UP000001460"/>
    </source>
</evidence>
<dbReference type="eggNOG" id="KOG2021">
    <property type="taxonomic scope" value="Eukaryota"/>
</dbReference>
<organism evidence="11 12">
    <name type="scientific">Cryptosporidium muris (strain RN66)</name>
    <dbReference type="NCBI Taxonomy" id="441375"/>
    <lineage>
        <taxon>Eukaryota</taxon>
        <taxon>Sar</taxon>
        <taxon>Alveolata</taxon>
        <taxon>Apicomplexa</taxon>
        <taxon>Conoidasida</taxon>
        <taxon>Coccidia</taxon>
        <taxon>Eucoccidiorida</taxon>
        <taxon>Eimeriorina</taxon>
        <taxon>Cryptosporidiidae</taxon>
        <taxon>Cryptosporidium</taxon>
    </lineage>
</organism>
<dbReference type="GO" id="GO:0071528">
    <property type="term" value="P:tRNA re-export from nucleus"/>
    <property type="evidence" value="ECO:0007669"/>
    <property type="project" value="UniProtKB-UniRule"/>
</dbReference>